<evidence type="ECO:0000313" key="2">
    <source>
        <dbReference type="EMBL" id="RPA94053.1"/>
    </source>
</evidence>
<sequence>MIDGDRQSPNKDRQKSNDDDIKTVNAVAENMILISLDFSHLAAKHSTRSRFPILLYPTPFPSTLVY</sequence>
<dbReference type="AlphaFoldDB" id="A0A3N4J6Y1"/>
<feature type="non-terminal residue" evidence="2">
    <location>
        <position position="66"/>
    </location>
</feature>
<gene>
    <name evidence="2" type="ORF">L873DRAFT_1814974</name>
</gene>
<proteinExistence type="predicted"/>
<evidence type="ECO:0000313" key="3">
    <source>
        <dbReference type="Proteomes" id="UP000276215"/>
    </source>
</evidence>
<dbReference type="EMBL" id="ML120443">
    <property type="protein sequence ID" value="RPA94053.1"/>
    <property type="molecule type" value="Genomic_DNA"/>
</dbReference>
<protein>
    <submittedName>
        <fullName evidence="2">Uncharacterized protein</fullName>
    </submittedName>
</protein>
<keyword evidence="3" id="KW-1185">Reference proteome</keyword>
<reference evidence="2 3" key="1">
    <citation type="journal article" date="2018" name="Nat. Ecol. Evol.">
        <title>Pezizomycetes genomes reveal the molecular basis of ectomycorrhizal truffle lifestyle.</title>
        <authorList>
            <person name="Murat C."/>
            <person name="Payen T."/>
            <person name="Noel B."/>
            <person name="Kuo A."/>
            <person name="Morin E."/>
            <person name="Chen J."/>
            <person name="Kohler A."/>
            <person name="Krizsan K."/>
            <person name="Balestrini R."/>
            <person name="Da Silva C."/>
            <person name="Montanini B."/>
            <person name="Hainaut M."/>
            <person name="Levati E."/>
            <person name="Barry K.W."/>
            <person name="Belfiori B."/>
            <person name="Cichocki N."/>
            <person name="Clum A."/>
            <person name="Dockter R.B."/>
            <person name="Fauchery L."/>
            <person name="Guy J."/>
            <person name="Iotti M."/>
            <person name="Le Tacon F."/>
            <person name="Lindquist E.A."/>
            <person name="Lipzen A."/>
            <person name="Malagnac F."/>
            <person name="Mello A."/>
            <person name="Molinier V."/>
            <person name="Miyauchi S."/>
            <person name="Poulain J."/>
            <person name="Riccioni C."/>
            <person name="Rubini A."/>
            <person name="Sitrit Y."/>
            <person name="Splivallo R."/>
            <person name="Traeger S."/>
            <person name="Wang M."/>
            <person name="Zifcakova L."/>
            <person name="Wipf D."/>
            <person name="Zambonelli A."/>
            <person name="Paolocci F."/>
            <person name="Nowrousian M."/>
            <person name="Ottonello S."/>
            <person name="Baldrian P."/>
            <person name="Spatafora J.W."/>
            <person name="Henrissat B."/>
            <person name="Nagy L.G."/>
            <person name="Aury J.M."/>
            <person name="Wincker P."/>
            <person name="Grigoriev I.V."/>
            <person name="Bonfante P."/>
            <person name="Martin F.M."/>
        </authorList>
    </citation>
    <scope>NUCLEOTIDE SEQUENCE [LARGE SCALE GENOMIC DNA]</scope>
    <source>
        <strain evidence="2 3">120613-1</strain>
    </source>
</reference>
<feature type="region of interest" description="Disordered" evidence="1">
    <location>
        <begin position="1"/>
        <end position="21"/>
    </location>
</feature>
<dbReference type="Proteomes" id="UP000276215">
    <property type="component" value="Unassembled WGS sequence"/>
</dbReference>
<name>A0A3N4J6Y1_9PEZI</name>
<evidence type="ECO:0000256" key="1">
    <source>
        <dbReference type="SAM" id="MobiDB-lite"/>
    </source>
</evidence>
<organism evidence="2 3">
    <name type="scientific">Choiromyces venosus 120613-1</name>
    <dbReference type="NCBI Taxonomy" id="1336337"/>
    <lineage>
        <taxon>Eukaryota</taxon>
        <taxon>Fungi</taxon>
        <taxon>Dikarya</taxon>
        <taxon>Ascomycota</taxon>
        <taxon>Pezizomycotina</taxon>
        <taxon>Pezizomycetes</taxon>
        <taxon>Pezizales</taxon>
        <taxon>Tuberaceae</taxon>
        <taxon>Choiromyces</taxon>
    </lineage>
</organism>
<accession>A0A3N4J6Y1</accession>